<reference evidence="2 3" key="1">
    <citation type="submission" date="2018-06" db="EMBL/GenBank/DDBJ databases">
        <authorList>
            <consortium name="Pathogen Informatics"/>
            <person name="Doyle S."/>
        </authorList>
    </citation>
    <scope>NUCLEOTIDE SEQUENCE [LARGE SCALE GENOMIC DNA]</scope>
    <source>
        <strain evidence="2 3">NCTC11155</strain>
    </source>
</reference>
<feature type="transmembrane region" description="Helical" evidence="1">
    <location>
        <begin position="9"/>
        <end position="31"/>
    </location>
</feature>
<evidence type="ECO:0000313" key="3">
    <source>
        <dbReference type="Proteomes" id="UP000254424"/>
    </source>
</evidence>
<dbReference type="EMBL" id="UFSX01000001">
    <property type="protein sequence ID" value="SUV29375.1"/>
    <property type="molecule type" value="Genomic_DNA"/>
</dbReference>
<feature type="transmembrane region" description="Helical" evidence="1">
    <location>
        <begin position="132"/>
        <end position="151"/>
    </location>
</feature>
<feature type="transmembrane region" description="Helical" evidence="1">
    <location>
        <begin position="241"/>
        <end position="265"/>
    </location>
</feature>
<feature type="transmembrane region" description="Helical" evidence="1">
    <location>
        <begin position="378"/>
        <end position="411"/>
    </location>
</feature>
<dbReference type="OrthoDB" id="1048923at2"/>
<dbReference type="AlphaFoldDB" id="A0A380YKI6"/>
<sequence>MLSLNKYKLAYRLLIGYIYVMLFAGVVFKYIGISNELGFILLATFDVLPLIMWFLSNPSFRINTKEMFVDTLQFWILCICILALLLLSNARHNGSIGGCLAHYGALVRYIPLACSIVSINKNININDAIIKHLKIVTIILLLVGYICIALGEKAEILLPILPETATGLRETQNGNYAGVFANTVDFAFVLLILYTIFVYKAKSRILLLTILFFFPVFKTGSATATVAFVIIALFKLTQKKYIIRWIFIFIVVLILGFLIIQYWYFVDEIIENTKLSRLGMLTLTGPDFISEFSIDTFWGVGCDGYVVLDKVNSYQDTVLMLAASEDGDISALGDVYWIALLVYHGIVGLMLIIYLYYNLFKTTANKRYSDSKFDYSCIVKWLFFLIIFISFANQIVVVKTFAVFFWIFLAIVHNKLVTTQTNENTTNQQLQLS</sequence>
<feature type="transmembrane region" description="Helical" evidence="1">
    <location>
        <begin position="205"/>
        <end position="234"/>
    </location>
</feature>
<gene>
    <name evidence="2" type="ORF">NCTC11155_01358</name>
</gene>
<feature type="transmembrane region" description="Helical" evidence="1">
    <location>
        <begin position="179"/>
        <end position="199"/>
    </location>
</feature>
<feature type="transmembrane region" description="Helical" evidence="1">
    <location>
        <begin position="37"/>
        <end position="55"/>
    </location>
</feature>
<evidence type="ECO:0000256" key="1">
    <source>
        <dbReference type="SAM" id="Phobius"/>
    </source>
</evidence>
<evidence type="ECO:0000313" key="2">
    <source>
        <dbReference type="EMBL" id="SUV29375.1"/>
    </source>
</evidence>
<dbReference type="STRING" id="483216.BACEGG_02479"/>
<keyword evidence="1" id="KW-0472">Membrane</keyword>
<feature type="transmembrane region" description="Helical" evidence="1">
    <location>
        <begin position="67"/>
        <end position="87"/>
    </location>
</feature>
<accession>A0A380YKI6</accession>
<dbReference type="RefSeq" id="WP_115615915.1">
    <property type="nucleotide sequence ID" value="NZ_CP069794.1"/>
</dbReference>
<name>A0A380YKI6_9BACE</name>
<organism evidence="2 3">
    <name type="scientific">Bacteroides eggerthii</name>
    <dbReference type="NCBI Taxonomy" id="28111"/>
    <lineage>
        <taxon>Bacteria</taxon>
        <taxon>Pseudomonadati</taxon>
        <taxon>Bacteroidota</taxon>
        <taxon>Bacteroidia</taxon>
        <taxon>Bacteroidales</taxon>
        <taxon>Bacteroidaceae</taxon>
        <taxon>Bacteroides</taxon>
    </lineage>
</organism>
<keyword evidence="1" id="KW-0812">Transmembrane</keyword>
<dbReference type="Proteomes" id="UP000254424">
    <property type="component" value="Unassembled WGS sequence"/>
</dbReference>
<protein>
    <recommendedName>
        <fullName evidence="4">O-antigen ligase domain-containing protein</fullName>
    </recommendedName>
</protein>
<proteinExistence type="predicted"/>
<keyword evidence="1" id="KW-1133">Transmembrane helix</keyword>
<evidence type="ECO:0008006" key="4">
    <source>
        <dbReference type="Google" id="ProtNLM"/>
    </source>
</evidence>
<feature type="transmembrane region" description="Helical" evidence="1">
    <location>
        <begin position="335"/>
        <end position="357"/>
    </location>
</feature>